<keyword evidence="17" id="KW-1185">Reference proteome</keyword>
<dbReference type="GO" id="GO:0006298">
    <property type="term" value="P:mismatch repair"/>
    <property type="evidence" value="ECO:0007669"/>
    <property type="project" value="TreeGrafter"/>
</dbReference>
<evidence type="ECO:0000256" key="12">
    <source>
        <dbReference type="ARBA" id="ARBA00023204"/>
    </source>
</evidence>
<dbReference type="GO" id="GO:0006284">
    <property type="term" value="P:base-excision repair"/>
    <property type="evidence" value="ECO:0007669"/>
    <property type="project" value="UniProtKB-UniRule"/>
</dbReference>
<dbReference type="EC" id="3.2.2.31" evidence="4 14"/>
<dbReference type="GO" id="GO:0035485">
    <property type="term" value="F:adenine/guanine mispair binding"/>
    <property type="evidence" value="ECO:0007669"/>
    <property type="project" value="TreeGrafter"/>
</dbReference>
<dbReference type="GO" id="GO:0000701">
    <property type="term" value="F:purine-specific mismatch base pair DNA N-glycosylase activity"/>
    <property type="evidence" value="ECO:0007669"/>
    <property type="project" value="UniProtKB-EC"/>
</dbReference>
<dbReference type="InterPro" id="IPR005760">
    <property type="entry name" value="A/G_AdeGlyc_MutY"/>
</dbReference>
<evidence type="ECO:0000256" key="14">
    <source>
        <dbReference type="RuleBase" id="RU365096"/>
    </source>
</evidence>
<keyword evidence="13 14" id="KW-0326">Glycosidase</keyword>
<dbReference type="PANTHER" id="PTHR42944:SF1">
    <property type="entry name" value="ADENINE DNA GLYCOSYLASE"/>
    <property type="match status" value="1"/>
</dbReference>
<evidence type="ECO:0000256" key="8">
    <source>
        <dbReference type="ARBA" id="ARBA00022763"/>
    </source>
</evidence>
<dbReference type="InterPro" id="IPR044298">
    <property type="entry name" value="MIG/MutY"/>
</dbReference>
<dbReference type="Gene3D" id="1.10.1670.10">
    <property type="entry name" value="Helix-hairpin-Helix base-excision DNA repair enzymes (C-terminal)"/>
    <property type="match status" value="1"/>
</dbReference>
<keyword evidence="7" id="KW-0479">Metal-binding</keyword>
<protein>
    <recommendedName>
        <fullName evidence="5 14">Adenine DNA glycosylase</fullName>
        <ecNumber evidence="4 14">3.2.2.31</ecNumber>
    </recommendedName>
</protein>
<dbReference type="STRING" id="489703.SAMN04488038_107102"/>
<keyword evidence="8 14" id="KW-0227">DNA damage</keyword>
<dbReference type="OrthoDB" id="9802365at2"/>
<dbReference type="NCBIfam" id="TIGR01084">
    <property type="entry name" value="mutY"/>
    <property type="match status" value="1"/>
</dbReference>
<dbReference type="SMART" id="SM00478">
    <property type="entry name" value="ENDO3c"/>
    <property type="match status" value="1"/>
</dbReference>
<evidence type="ECO:0000256" key="2">
    <source>
        <dbReference type="ARBA" id="ARBA00002933"/>
    </source>
</evidence>
<dbReference type="InterPro" id="IPR023170">
    <property type="entry name" value="HhH_base_excis_C"/>
</dbReference>
<evidence type="ECO:0000259" key="15">
    <source>
        <dbReference type="SMART" id="SM00478"/>
    </source>
</evidence>
<keyword evidence="12" id="KW-0234">DNA repair</keyword>
<keyword evidence="9" id="KW-0378">Hydrolase</keyword>
<organism evidence="16 17">
    <name type="scientific">Solimonas aquatica</name>
    <dbReference type="NCBI Taxonomy" id="489703"/>
    <lineage>
        <taxon>Bacteria</taxon>
        <taxon>Pseudomonadati</taxon>
        <taxon>Pseudomonadota</taxon>
        <taxon>Gammaproteobacteria</taxon>
        <taxon>Nevskiales</taxon>
        <taxon>Nevskiaceae</taxon>
        <taxon>Solimonas</taxon>
    </lineage>
</organism>
<dbReference type="GO" id="GO:0034039">
    <property type="term" value="F:8-oxo-7,8-dihydroguanine DNA N-glycosylase activity"/>
    <property type="evidence" value="ECO:0007669"/>
    <property type="project" value="TreeGrafter"/>
</dbReference>
<dbReference type="GO" id="GO:0051539">
    <property type="term" value="F:4 iron, 4 sulfur cluster binding"/>
    <property type="evidence" value="ECO:0007669"/>
    <property type="project" value="UniProtKB-UniRule"/>
</dbReference>
<dbReference type="AlphaFoldDB" id="A0A1H9GJW1"/>
<evidence type="ECO:0000256" key="10">
    <source>
        <dbReference type="ARBA" id="ARBA00023004"/>
    </source>
</evidence>
<evidence type="ECO:0000256" key="13">
    <source>
        <dbReference type="ARBA" id="ARBA00023295"/>
    </source>
</evidence>
<dbReference type="GO" id="GO:0046872">
    <property type="term" value="F:metal ion binding"/>
    <property type="evidence" value="ECO:0007669"/>
    <property type="project" value="UniProtKB-UniRule"/>
</dbReference>
<comment type="function">
    <text evidence="2">Adenine glycosylase active on G-A mispairs. MutY also corrects error-prone DNA synthesis past GO lesions which are due to the oxidatively damaged form of guanine: 7,8-dihydro-8-oxoguanine (8-oxo-dGTP).</text>
</comment>
<dbReference type="PANTHER" id="PTHR42944">
    <property type="entry name" value="ADENINE DNA GLYCOSYLASE"/>
    <property type="match status" value="1"/>
</dbReference>
<dbReference type="CDD" id="cd00056">
    <property type="entry name" value="ENDO3c"/>
    <property type="match status" value="1"/>
</dbReference>
<dbReference type="InterPro" id="IPR029119">
    <property type="entry name" value="MutY_C"/>
</dbReference>
<evidence type="ECO:0000256" key="11">
    <source>
        <dbReference type="ARBA" id="ARBA00023014"/>
    </source>
</evidence>
<dbReference type="Gene3D" id="1.10.340.30">
    <property type="entry name" value="Hypothetical protein, domain 2"/>
    <property type="match status" value="1"/>
</dbReference>
<gene>
    <name evidence="16" type="ORF">SAMN04488038_107102</name>
</gene>
<keyword evidence="11" id="KW-0411">Iron-sulfur</keyword>
<dbReference type="RefSeq" id="WP_093285398.1">
    <property type="nucleotide sequence ID" value="NZ_FOFS01000007.1"/>
</dbReference>
<dbReference type="InterPro" id="IPR000445">
    <property type="entry name" value="HhH_motif"/>
</dbReference>
<comment type="catalytic activity">
    <reaction evidence="1 14">
        <text>Hydrolyzes free adenine bases from 7,8-dihydro-8-oxoguanine:adenine mismatched double-stranded DNA, leaving an apurinic site.</text>
        <dbReference type="EC" id="3.2.2.31"/>
    </reaction>
</comment>
<accession>A0A1H9GJW1</accession>
<dbReference type="CDD" id="cd03431">
    <property type="entry name" value="NUDIX_DNA_Glycosylase_C-MutY"/>
    <property type="match status" value="1"/>
</dbReference>
<dbReference type="EMBL" id="FOFS01000007">
    <property type="protein sequence ID" value="SEQ50402.1"/>
    <property type="molecule type" value="Genomic_DNA"/>
</dbReference>
<dbReference type="Pfam" id="PF00633">
    <property type="entry name" value="HHH"/>
    <property type="match status" value="1"/>
</dbReference>
<evidence type="ECO:0000313" key="16">
    <source>
        <dbReference type="EMBL" id="SEQ50402.1"/>
    </source>
</evidence>
<reference evidence="16 17" key="1">
    <citation type="submission" date="2016-10" db="EMBL/GenBank/DDBJ databases">
        <authorList>
            <person name="de Groot N.N."/>
        </authorList>
    </citation>
    <scope>NUCLEOTIDE SEQUENCE [LARGE SCALE GENOMIC DNA]</scope>
    <source>
        <strain evidence="16 17">DSM 25927</strain>
    </source>
</reference>
<comment type="cofactor">
    <cofactor evidence="14">
        <name>[4Fe-4S] cluster</name>
        <dbReference type="ChEBI" id="CHEBI:49883"/>
    </cofactor>
    <text evidence="14">Binds 1 [4Fe-4S] cluster.</text>
</comment>
<evidence type="ECO:0000256" key="4">
    <source>
        <dbReference type="ARBA" id="ARBA00012045"/>
    </source>
</evidence>
<dbReference type="InterPro" id="IPR011257">
    <property type="entry name" value="DNA_glycosylase"/>
</dbReference>
<dbReference type="InterPro" id="IPR015797">
    <property type="entry name" value="NUDIX_hydrolase-like_dom_sf"/>
</dbReference>
<evidence type="ECO:0000256" key="6">
    <source>
        <dbReference type="ARBA" id="ARBA00022485"/>
    </source>
</evidence>
<evidence type="ECO:0000256" key="9">
    <source>
        <dbReference type="ARBA" id="ARBA00022801"/>
    </source>
</evidence>
<dbReference type="Pfam" id="PF14815">
    <property type="entry name" value="NUDIX_4"/>
    <property type="match status" value="1"/>
</dbReference>
<name>A0A1H9GJW1_9GAMM</name>
<evidence type="ECO:0000256" key="3">
    <source>
        <dbReference type="ARBA" id="ARBA00008343"/>
    </source>
</evidence>
<dbReference type="InterPro" id="IPR003265">
    <property type="entry name" value="HhH-GPD_domain"/>
</dbReference>
<dbReference type="Pfam" id="PF00730">
    <property type="entry name" value="HhH-GPD"/>
    <property type="match status" value="1"/>
</dbReference>
<sequence length="363" mass="40349">MKPRPSRPAAAAAAPDFATRLLDWFDQYGRHDLPWQHPRSAYRVWLSEIMLQQTQVSTVIPYFQRFLHRFPDVRALAEAPADEVLALWAGLGYYARARNLHRCAQQLMREHGGKFPREIEAMTALPGIGRSTAGAILAQAYGERHAILDGNVKRVLARHAAIAGYPGLPAVQKALWAQAEARLPHTRLADYTQAIMDLGATLCSARAPQCLICPVAQDCQARIAGETARYPGAKPAKARPQRSAQLLLIYDAQSRLLLERRAPRGLWGGLWCPPLLSEGEGSAEDWLAAQDLRVGAAQALPALRHGFTHFELQLQPLRFAAQARGTLLRESRWQWLDAEQLRSLGLPAPIRKMLDSLPQQSLP</sequence>
<evidence type="ECO:0000256" key="1">
    <source>
        <dbReference type="ARBA" id="ARBA00000843"/>
    </source>
</evidence>
<evidence type="ECO:0000313" key="17">
    <source>
        <dbReference type="Proteomes" id="UP000199233"/>
    </source>
</evidence>
<dbReference type="Gene3D" id="3.90.79.10">
    <property type="entry name" value="Nucleoside Triphosphate Pyrophosphohydrolase"/>
    <property type="match status" value="1"/>
</dbReference>
<proteinExistence type="inferred from homology"/>
<dbReference type="Proteomes" id="UP000199233">
    <property type="component" value="Unassembled WGS sequence"/>
</dbReference>
<dbReference type="SUPFAM" id="SSF55811">
    <property type="entry name" value="Nudix"/>
    <property type="match status" value="1"/>
</dbReference>
<keyword evidence="10 14" id="KW-0408">Iron</keyword>
<evidence type="ECO:0000256" key="7">
    <source>
        <dbReference type="ARBA" id="ARBA00022723"/>
    </source>
</evidence>
<keyword evidence="6" id="KW-0004">4Fe-4S</keyword>
<dbReference type="PROSITE" id="PS01155">
    <property type="entry name" value="ENDONUCLEASE_III_2"/>
    <property type="match status" value="1"/>
</dbReference>
<dbReference type="GO" id="GO:0032357">
    <property type="term" value="F:oxidized purine DNA binding"/>
    <property type="evidence" value="ECO:0007669"/>
    <property type="project" value="TreeGrafter"/>
</dbReference>
<dbReference type="FunFam" id="1.10.340.30:FF:000002">
    <property type="entry name" value="Adenine DNA glycosylase"/>
    <property type="match status" value="1"/>
</dbReference>
<dbReference type="InterPro" id="IPR004036">
    <property type="entry name" value="Endonuclease-III-like_CS2"/>
</dbReference>
<evidence type="ECO:0000256" key="5">
    <source>
        <dbReference type="ARBA" id="ARBA00022023"/>
    </source>
</evidence>
<feature type="domain" description="HhH-GPD" evidence="15">
    <location>
        <begin position="50"/>
        <end position="201"/>
    </location>
</feature>
<dbReference type="SUPFAM" id="SSF48150">
    <property type="entry name" value="DNA-glycosylase"/>
    <property type="match status" value="1"/>
</dbReference>
<comment type="similarity">
    <text evidence="3 14">Belongs to the Nth/MutY family.</text>
</comment>